<dbReference type="Proteomes" id="UP001283212">
    <property type="component" value="Unassembled WGS sequence"/>
</dbReference>
<keyword evidence="2" id="KW-1185">Reference proteome</keyword>
<reference evidence="1 2" key="1">
    <citation type="submission" date="2023-06" db="EMBL/GenBank/DDBJ databases">
        <title>Genome sequence of Methancorpusculaceae sp. Cs1.</title>
        <authorList>
            <person name="Protasov E."/>
            <person name="Platt K."/>
            <person name="Poehlein A."/>
            <person name="Daniel R."/>
            <person name="Brune A."/>
        </authorList>
    </citation>
    <scope>NUCLEOTIDE SEQUENCE [LARGE SCALE GENOMIC DNA]</scope>
    <source>
        <strain evidence="1 2">Cs1</strain>
    </source>
</reference>
<sequence>MHSSGNVMFTGFLMRLFFCIFSLCAIFSHSSYVGDIMKHFRSFFSNRTYVVRNSIRKRDSLSLILFGATTEHTEHTEFHGKIPNNETHHRVTPIKKNSSLFFCGSTLFRVRTSVYVVNTSNNSCRKYSIFSTDANTSVYAVNTSDNSCRKFSISSTGRYGW</sequence>
<evidence type="ECO:0000313" key="1">
    <source>
        <dbReference type="EMBL" id="MDV0443248.1"/>
    </source>
</evidence>
<evidence type="ECO:0000313" key="2">
    <source>
        <dbReference type="Proteomes" id="UP001283212"/>
    </source>
</evidence>
<protein>
    <submittedName>
        <fullName evidence="1">Uncharacterized protein</fullName>
    </submittedName>
</protein>
<comment type="caution">
    <text evidence="1">The sequence shown here is derived from an EMBL/GenBank/DDBJ whole genome shotgun (WGS) entry which is preliminary data.</text>
</comment>
<proteinExistence type="predicted"/>
<dbReference type="AlphaFoldDB" id="A0AAE4MGW1"/>
<dbReference type="EMBL" id="JAWDKB010000002">
    <property type="protein sequence ID" value="MDV0443248.1"/>
    <property type="molecule type" value="Genomic_DNA"/>
</dbReference>
<accession>A0AAE4MGW1</accession>
<name>A0AAE4MGW1_9EURY</name>
<gene>
    <name evidence="1" type="ORF">McpCs1_06170</name>
</gene>
<organism evidence="1 2">
    <name type="scientific">Methanorbis rubei</name>
    <dbReference type="NCBI Taxonomy" id="3028300"/>
    <lineage>
        <taxon>Archaea</taxon>
        <taxon>Methanobacteriati</taxon>
        <taxon>Methanobacteriota</taxon>
        <taxon>Stenosarchaea group</taxon>
        <taxon>Methanomicrobia</taxon>
        <taxon>Methanomicrobiales</taxon>
        <taxon>Methanocorpusculaceae</taxon>
        <taxon>Methanorbis</taxon>
    </lineage>
</organism>